<comment type="caution">
    <text evidence="1">The sequence shown here is derived from an EMBL/GenBank/DDBJ whole genome shotgun (WGS) entry which is preliminary data.</text>
</comment>
<dbReference type="Proteomes" id="UP000070376">
    <property type="component" value="Unassembled WGS sequence"/>
</dbReference>
<gene>
    <name evidence="1" type="ORF">HMPREF3213_03779</name>
</gene>
<dbReference type="AlphaFoldDB" id="A0A133KAJ7"/>
<organism evidence="1 2">
    <name type="scientific">Heyndrickxia coagulans</name>
    <name type="common">Weizmannia coagulans</name>
    <dbReference type="NCBI Taxonomy" id="1398"/>
    <lineage>
        <taxon>Bacteria</taxon>
        <taxon>Bacillati</taxon>
        <taxon>Bacillota</taxon>
        <taxon>Bacilli</taxon>
        <taxon>Bacillales</taxon>
        <taxon>Bacillaceae</taxon>
        <taxon>Heyndrickxia</taxon>
    </lineage>
</organism>
<dbReference type="EMBL" id="LRPN01000197">
    <property type="protein sequence ID" value="KWZ76529.1"/>
    <property type="molecule type" value="Genomic_DNA"/>
</dbReference>
<evidence type="ECO:0000313" key="1">
    <source>
        <dbReference type="EMBL" id="KWZ76529.1"/>
    </source>
</evidence>
<accession>A0A133KAJ7</accession>
<sequence length="71" mass="8197">MAKARRRVKLRIDMLTRPRVNVSGAFTKKLRGRSFISYAKFLRCHVLLRCKYNSFCCRQTDTDISGQAGKA</sequence>
<proteinExistence type="predicted"/>
<protein>
    <submittedName>
        <fullName evidence="1">Uncharacterized protein</fullName>
    </submittedName>
</protein>
<reference evidence="2" key="1">
    <citation type="submission" date="2016-01" db="EMBL/GenBank/DDBJ databases">
        <authorList>
            <person name="Mitreva M."/>
            <person name="Pepin K.H."/>
            <person name="Mihindukulasuriya K.A."/>
            <person name="Fulton R."/>
            <person name="Fronick C."/>
            <person name="O'Laughlin M."/>
            <person name="Miner T."/>
            <person name="Herter B."/>
            <person name="Rosa B.A."/>
            <person name="Cordes M."/>
            <person name="Tomlinson C."/>
            <person name="Wollam A."/>
            <person name="Palsikar V.B."/>
            <person name="Mardis E.R."/>
            <person name="Wilson R.K."/>
        </authorList>
    </citation>
    <scope>NUCLEOTIDE SEQUENCE [LARGE SCALE GENOMIC DNA]</scope>
    <source>
        <strain evidence="2">GED7749B</strain>
    </source>
</reference>
<evidence type="ECO:0000313" key="2">
    <source>
        <dbReference type="Proteomes" id="UP000070376"/>
    </source>
</evidence>
<name>A0A133KAJ7_HEYCO</name>